<feature type="region of interest" description="Disordered" evidence="1">
    <location>
        <begin position="61"/>
        <end position="101"/>
    </location>
</feature>
<proteinExistence type="predicted"/>
<reference evidence="2 3" key="1">
    <citation type="journal article" date="2017" name="Int. J. Syst. Evol. Microbiol.">
        <title>Mycobacterium talmoniae sp. nov., a slowly growing mycobacterium isolated from human respiratory samples.</title>
        <authorList>
            <person name="Davidson R.M."/>
            <person name="DeGroote M.A."/>
            <person name="Marola J.L."/>
            <person name="Buss S."/>
            <person name="Jones V."/>
            <person name="McNeil M.R."/>
            <person name="Freifeld A.G."/>
            <person name="Elaine Epperson L."/>
            <person name="Hasan N.A."/>
            <person name="Jackson M."/>
            <person name="Iwen P.C."/>
            <person name="Salfinger M."/>
            <person name="Strong M."/>
        </authorList>
    </citation>
    <scope>NUCLEOTIDE SEQUENCE [LARGE SCALE GENOMIC DNA]</scope>
    <source>
        <strain evidence="2 3">ATCC BAA-2683</strain>
    </source>
</reference>
<accession>A0A2S8BGF7</accession>
<evidence type="ECO:0000313" key="2">
    <source>
        <dbReference type="EMBL" id="PQM45706.1"/>
    </source>
</evidence>
<evidence type="ECO:0000313" key="3">
    <source>
        <dbReference type="Proteomes" id="UP000238296"/>
    </source>
</evidence>
<dbReference type="AlphaFoldDB" id="A0A2S8BGF7"/>
<name>A0A2S8BGF7_9MYCO</name>
<feature type="region of interest" description="Disordered" evidence="1">
    <location>
        <begin position="150"/>
        <end position="169"/>
    </location>
</feature>
<comment type="caution">
    <text evidence="2">The sequence shown here is derived from an EMBL/GenBank/DDBJ whole genome shotgun (WGS) entry which is preliminary data.</text>
</comment>
<sequence length="169" mass="17763">MIGFLADRAVSILTAYLYRGWRGPLHDLDVPLPAGGAGEPDILSGSGVWCPEHHGLPEHCRGLHRDPLADPADSWDPKPPAPDVETASTPAPSGAGPHLRISGGEWALAGLPIGPPPAQFVTEDDVRRIVDEVLARIEDAAKALIAQIFDPSNGSARPGGHPGAGQRHR</sequence>
<gene>
    <name evidence="2" type="ORF">C1Y40_04150</name>
</gene>
<dbReference type="EMBL" id="PPEA01000601">
    <property type="protein sequence ID" value="PQM45706.1"/>
    <property type="molecule type" value="Genomic_DNA"/>
</dbReference>
<organism evidence="2 3">
    <name type="scientific">Mycobacterium talmoniae</name>
    <dbReference type="NCBI Taxonomy" id="1858794"/>
    <lineage>
        <taxon>Bacteria</taxon>
        <taxon>Bacillati</taxon>
        <taxon>Actinomycetota</taxon>
        <taxon>Actinomycetes</taxon>
        <taxon>Mycobacteriales</taxon>
        <taxon>Mycobacteriaceae</taxon>
        <taxon>Mycobacterium</taxon>
    </lineage>
</organism>
<protein>
    <submittedName>
        <fullName evidence="2">Uncharacterized protein</fullName>
    </submittedName>
</protein>
<dbReference type="Proteomes" id="UP000238296">
    <property type="component" value="Unassembled WGS sequence"/>
</dbReference>
<evidence type="ECO:0000256" key="1">
    <source>
        <dbReference type="SAM" id="MobiDB-lite"/>
    </source>
</evidence>